<dbReference type="AlphaFoldDB" id="A0A6C0HSC9"/>
<name>A0A6C0HSC9_9ZZZZ</name>
<organism evidence="1">
    <name type="scientific">viral metagenome</name>
    <dbReference type="NCBI Taxonomy" id="1070528"/>
    <lineage>
        <taxon>unclassified sequences</taxon>
        <taxon>metagenomes</taxon>
        <taxon>organismal metagenomes</taxon>
    </lineage>
</organism>
<evidence type="ECO:0000313" key="1">
    <source>
        <dbReference type="EMBL" id="QHT83035.1"/>
    </source>
</evidence>
<proteinExistence type="predicted"/>
<reference evidence="1" key="1">
    <citation type="journal article" date="2020" name="Nature">
        <title>Giant virus diversity and host interactions through global metagenomics.</title>
        <authorList>
            <person name="Schulz F."/>
            <person name="Roux S."/>
            <person name="Paez-Espino D."/>
            <person name="Jungbluth S."/>
            <person name="Walsh D.A."/>
            <person name="Denef V.J."/>
            <person name="McMahon K.D."/>
            <person name="Konstantinidis K.T."/>
            <person name="Eloe-Fadrosh E.A."/>
            <person name="Kyrpides N.C."/>
            <person name="Woyke T."/>
        </authorList>
    </citation>
    <scope>NUCLEOTIDE SEQUENCE</scope>
    <source>
        <strain evidence="1">GVMAG-M-3300023184-167</strain>
    </source>
</reference>
<protein>
    <submittedName>
        <fullName evidence="1">Uncharacterized protein</fullName>
    </submittedName>
</protein>
<accession>A0A6C0HSC9</accession>
<sequence>MDIIISQTNYTPEEASELLEKYNGDHIAVIKNYLGITVKQQPIKSVNQEIYRMLRKQIDISEYNKNAV</sequence>
<dbReference type="EMBL" id="MN740006">
    <property type="protein sequence ID" value="QHT83035.1"/>
    <property type="molecule type" value="Genomic_DNA"/>
</dbReference>